<evidence type="ECO:0000256" key="7">
    <source>
        <dbReference type="ARBA" id="ARBA00022833"/>
    </source>
</evidence>
<evidence type="ECO:0000256" key="6">
    <source>
        <dbReference type="ARBA" id="ARBA00022801"/>
    </source>
</evidence>
<dbReference type="InterPro" id="IPR004387">
    <property type="entry name" value="Pept_M50_Zn"/>
</dbReference>
<evidence type="ECO:0000256" key="5">
    <source>
        <dbReference type="ARBA" id="ARBA00022692"/>
    </source>
</evidence>
<keyword evidence="5 11" id="KW-0812">Transmembrane</keyword>
<keyword evidence="9 11" id="KW-0482">Metalloprotease</keyword>
<evidence type="ECO:0000256" key="10">
    <source>
        <dbReference type="ARBA" id="ARBA00023136"/>
    </source>
</evidence>
<dbReference type="PANTHER" id="PTHR42837">
    <property type="entry name" value="REGULATOR OF SIGMA-E PROTEASE RSEP"/>
    <property type="match status" value="1"/>
</dbReference>
<keyword evidence="10 11" id="KW-0472">Membrane</keyword>
<dbReference type="InterPro" id="IPR041489">
    <property type="entry name" value="PDZ_6"/>
</dbReference>
<dbReference type="SUPFAM" id="SSF50156">
    <property type="entry name" value="PDZ domain-like"/>
    <property type="match status" value="2"/>
</dbReference>
<feature type="domain" description="PDZ" evidence="12">
    <location>
        <begin position="219"/>
        <end position="288"/>
    </location>
</feature>
<dbReference type="Proteomes" id="UP000189800">
    <property type="component" value="Unassembled WGS sequence"/>
</dbReference>
<evidence type="ECO:0000313" key="13">
    <source>
        <dbReference type="EMBL" id="OOS25725.1"/>
    </source>
</evidence>
<dbReference type="EMBL" id="MUYU01000006">
    <property type="protein sequence ID" value="OOS25725.1"/>
    <property type="molecule type" value="Genomic_DNA"/>
</dbReference>
<keyword evidence="7 11" id="KW-0862">Zinc</keyword>
<comment type="similarity">
    <text evidence="3 11">Belongs to the peptidase M50B family.</text>
</comment>
<evidence type="ECO:0000256" key="8">
    <source>
        <dbReference type="ARBA" id="ARBA00022989"/>
    </source>
</evidence>
<dbReference type="InterPro" id="IPR001478">
    <property type="entry name" value="PDZ"/>
</dbReference>
<evidence type="ECO:0000256" key="4">
    <source>
        <dbReference type="ARBA" id="ARBA00022670"/>
    </source>
</evidence>
<evidence type="ECO:0000256" key="2">
    <source>
        <dbReference type="ARBA" id="ARBA00004141"/>
    </source>
</evidence>
<dbReference type="GO" id="GO:0016020">
    <property type="term" value="C:membrane"/>
    <property type="evidence" value="ECO:0007669"/>
    <property type="project" value="UniProtKB-SubCell"/>
</dbReference>
<dbReference type="PANTHER" id="PTHR42837:SF2">
    <property type="entry name" value="MEMBRANE METALLOPROTEASE ARASP2, CHLOROPLASTIC-RELATED"/>
    <property type="match status" value="1"/>
</dbReference>
<comment type="subcellular location">
    <subcellularLocation>
        <location evidence="2">Membrane</location>
        <topology evidence="2">Multi-pass membrane protein</topology>
    </subcellularLocation>
</comment>
<protein>
    <recommendedName>
        <fullName evidence="11">Zinc metalloprotease</fullName>
        <ecNumber evidence="11">3.4.24.-</ecNumber>
    </recommendedName>
</protein>
<dbReference type="CDD" id="cd23081">
    <property type="entry name" value="cpPDZ_EcRseP-like"/>
    <property type="match status" value="1"/>
</dbReference>
<dbReference type="InterPro" id="IPR008915">
    <property type="entry name" value="Peptidase_M50"/>
</dbReference>
<feature type="transmembrane region" description="Helical" evidence="11">
    <location>
        <begin position="390"/>
        <end position="409"/>
    </location>
</feature>
<dbReference type="Pfam" id="PF02163">
    <property type="entry name" value="Peptidase_M50"/>
    <property type="match status" value="1"/>
</dbReference>
<feature type="transmembrane region" description="Helical" evidence="11">
    <location>
        <begin position="98"/>
        <end position="122"/>
    </location>
</feature>
<evidence type="ECO:0000313" key="14">
    <source>
        <dbReference type="Proteomes" id="UP000189800"/>
    </source>
</evidence>
<comment type="cofactor">
    <cofactor evidence="1 11">
        <name>Zn(2+)</name>
        <dbReference type="ChEBI" id="CHEBI:29105"/>
    </cofactor>
</comment>
<evidence type="ECO:0000256" key="3">
    <source>
        <dbReference type="ARBA" id="ARBA00007931"/>
    </source>
</evidence>
<keyword evidence="6 11" id="KW-0378">Hydrolase</keyword>
<dbReference type="CDD" id="cd06163">
    <property type="entry name" value="S2P-M50_PDZ_RseP-like"/>
    <property type="match status" value="2"/>
</dbReference>
<dbReference type="OrthoDB" id="9782003at2"/>
<dbReference type="GO" id="GO:0004222">
    <property type="term" value="F:metalloendopeptidase activity"/>
    <property type="evidence" value="ECO:0007669"/>
    <property type="project" value="InterPro"/>
</dbReference>
<name>A0A1T0CTP5_9GAMM</name>
<evidence type="ECO:0000259" key="12">
    <source>
        <dbReference type="SMART" id="SM00228"/>
    </source>
</evidence>
<dbReference type="EC" id="3.4.24.-" evidence="11"/>
<dbReference type="GO" id="GO:0046872">
    <property type="term" value="F:metal ion binding"/>
    <property type="evidence" value="ECO:0007669"/>
    <property type="project" value="UniProtKB-KW"/>
</dbReference>
<feature type="domain" description="PDZ" evidence="12">
    <location>
        <begin position="116"/>
        <end position="187"/>
    </location>
</feature>
<dbReference type="AlphaFoldDB" id="A0A1T0CTP5"/>
<evidence type="ECO:0000256" key="9">
    <source>
        <dbReference type="ARBA" id="ARBA00023049"/>
    </source>
</evidence>
<dbReference type="SMART" id="SM00228">
    <property type="entry name" value="PDZ"/>
    <property type="match status" value="2"/>
</dbReference>
<dbReference type="InterPro" id="IPR036034">
    <property type="entry name" value="PDZ_sf"/>
</dbReference>
<dbReference type="GO" id="GO:0006508">
    <property type="term" value="P:proteolysis"/>
    <property type="evidence" value="ECO:0007669"/>
    <property type="project" value="UniProtKB-KW"/>
</dbReference>
<gene>
    <name evidence="13" type="ORF">B0680_02605</name>
</gene>
<dbReference type="STRING" id="470453.B0680_02605"/>
<reference evidence="13 14" key="1">
    <citation type="submission" date="2017-02" db="EMBL/GenBank/DDBJ databases">
        <title>Draft genome sequence of Moraxella pluranimalium CCUG 54913T type strain.</title>
        <authorList>
            <person name="Salva-Serra F."/>
            <person name="Engstrom-Jakobsson H."/>
            <person name="Thorell K."/>
            <person name="Jaen-Luchoro D."/>
            <person name="Gonzales-Siles L."/>
            <person name="Karlsson R."/>
            <person name="Yazdan S."/>
            <person name="Boulund F."/>
            <person name="Johnning A."/>
            <person name="Engstrand L."/>
            <person name="Kristiansson E."/>
            <person name="Moore E."/>
        </authorList>
    </citation>
    <scope>NUCLEOTIDE SEQUENCE [LARGE SCALE GENOMIC DNA]</scope>
    <source>
        <strain evidence="13 14">CCUG 54913</strain>
    </source>
</reference>
<sequence length="463" mass="50321">MNALYMILAAICVLGPLVALHEFGHYIVARLCGVKVLTYSIGFGPRLFGWTSRRSGIEYQIAAIPLGGYVKMLDERAEPVPDALKSVAFNTQHPLKKIAIVAAGPVMNFIIAIVLFWVLFLFPSEQLLTKIGRIIPESPAAHSALIVGDRIVSIDGKAVDTWQQTAYALADKMGESTNITVGIDRDGQHLSADVTVKNFMQSGMIQGDTADNSQKDPLTSLGVMPYQPVIEPVVGEMVADGAGALMGLKVNDRFVAINGTAVNDWQSVAEQIRKHPEIMLNATIVRDGQEQSIRLVPRGVKTRDGVIGQLGIKPKIDSETLIPPEYRTTIHYTPMQALQKSLTKTYDLSVMTVNSIAKMITGMIGLENLSGPITIAEVSKTSFEIGWQQVLSTAALISLSLAVLNLLPIPMLDGGHLLFYFYELIRGKAVAESVQAMAFRVGAILLLCFMVLAISNDIMRIFG</sequence>
<keyword evidence="4 13" id="KW-0645">Protease</keyword>
<dbReference type="NCBIfam" id="TIGR00054">
    <property type="entry name" value="RIP metalloprotease RseP"/>
    <property type="match status" value="1"/>
</dbReference>
<dbReference type="RefSeq" id="WP_078253483.1">
    <property type="nucleotide sequence ID" value="NZ_MUYU01000006.1"/>
</dbReference>
<evidence type="ECO:0000256" key="1">
    <source>
        <dbReference type="ARBA" id="ARBA00001947"/>
    </source>
</evidence>
<comment type="caution">
    <text evidence="13">The sequence shown here is derived from an EMBL/GenBank/DDBJ whole genome shotgun (WGS) entry which is preliminary data.</text>
</comment>
<feature type="transmembrane region" description="Helical" evidence="11">
    <location>
        <begin position="429"/>
        <end position="454"/>
    </location>
</feature>
<accession>A0A1T0CTP5</accession>
<dbReference type="Gene3D" id="2.30.42.10">
    <property type="match status" value="2"/>
</dbReference>
<keyword evidence="11" id="KW-0479">Metal-binding</keyword>
<keyword evidence="8 11" id="KW-1133">Transmembrane helix</keyword>
<keyword evidence="14" id="KW-1185">Reference proteome</keyword>
<organism evidence="13 14">
    <name type="scientific">Moraxella pluranimalium</name>
    <dbReference type="NCBI Taxonomy" id="470453"/>
    <lineage>
        <taxon>Bacteria</taxon>
        <taxon>Pseudomonadati</taxon>
        <taxon>Pseudomonadota</taxon>
        <taxon>Gammaproteobacteria</taxon>
        <taxon>Moraxellales</taxon>
        <taxon>Moraxellaceae</taxon>
        <taxon>Moraxella</taxon>
    </lineage>
</organism>
<evidence type="ECO:0000256" key="11">
    <source>
        <dbReference type="RuleBase" id="RU362031"/>
    </source>
</evidence>
<dbReference type="Pfam" id="PF17820">
    <property type="entry name" value="PDZ_6"/>
    <property type="match status" value="1"/>
</dbReference>
<proteinExistence type="inferred from homology"/>